<dbReference type="OrthoDB" id="5582182at2759"/>
<evidence type="ECO:0000313" key="3">
    <source>
        <dbReference type="Proteomes" id="UP000765509"/>
    </source>
</evidence>
<protein>
    <submittedName>
        <fullName evidence="2">Uncharacterized protein</fullName>
    </submittedName>
</protein>
<evidence type="ECO:0000313" key="2">
    <source>
        <dbReference type="EMBL" id="MBW0513871.1"/>
    </source>
</evidence>
<keyword evidence="3" id="KW-1185">Reference proteome</keyword>
<evidence type="ECO:0000256" key="1">
    <source>
        <dbReference type="SAM" id="MobiDB-lite"/>
    </source>
</evidence>
<dbReference type="AlphaFoldDB" id="A0A9Q3E0Q7"/>
<reference evidence="2" key="1">
    <citation type="submission" date="2021-03" db="EMBL/GenBank/DDBJ databases">
        <title>Draft genome sequence of rust myrtle Austropuccinia psidii MF-1, a brazilian biotype.</title>
        <authorList>
            <person name="Quecine M.C."/>
            <person name="Pachon D.M.R."/>
            <person name="Bonatelli M.L."/>
            <person name="Correr F.H."/>
            <person name="Franceschini L.M."/>
            <person name="Leite T.F."/>
            <person name="Margarido G.R.A."/>
            <person name="Almeida C.A."/>
            <person name="Ferrarezi J.A."/>
            <person name="Labate C.A."/>
        </authorList>
    </citation>
    <scope>NUCLEOTIDE SEQUENCE</scope>
    <source>
        <strain evidence="2">MF-1</strain>
    </source>
</reference>
<dbReference type="EMBL" id="AVOT02023671">
    <property type="protein sequence ID" value="MBW0513871.1"/>
    <property type="molecule type" value="Genomic_DNA"/>
</dbReference>
<sequence>MHVYRRVFTSISLDQLASHPGTFDTFEESLDLTLELYTRYHERKEERGGNQEKKSPVTGSDFSMPPQDSSSKGPHDKKNKNGKKSQTLDNPHAALLNKDNLLISSEKERRIKEGL</sequence>
<feature type="compositionally biased region" description="Polar residues" evidence="1">
    <location>
        <begin position="57"/>
        <end position="72"/>
    </location>
</feature>
<dbReference type="Proteomes" id="UP000765509">
    <property type="component" value="Unassembled WGS sequence"/>
</dbReference>
<feature type="region of interest" description="Disordered" evidence="1">
    <location>
        <begin position="41"/>
        <end position="115"/>
    </location>
</feature>
<accession>A0A9Q3E0Q7</accession>
<proteinExistence type="predicted"/>
<name>A0A9Q3E0Q7_9BASI</name>
<gene>
    <name evidence="2" type="ORF">O181_053586</name>
</gene>
<feature type="compositionally biased region" description="Basic and acidic residues" evidence="1">
    <location>
        <begin position="41"/>
        <end position="55"/>
    </location>
</feature>
<feature type="compositionally biased region" description="Basic and acidic residues" evidence="1">
    <location>
        <begin position="105"/>
        <end position="115"/>
    </location>
</feature>
<organism evidence="2 3">
    <name type="scientific">Austropuccinia psidii MF-1</name>
    <dbReference type="NCBI Taxonomy" id="1389203"/>
    <lineage>
        <taxon>Eukaryota</taxon>
        <taxon>Fungi</taxon>
        <taxon>Dikarya</taxon>
        <taxon>Basidiomycota</taxon>
        <taxon>Pucciniomycotina</taxon>
        <taxon>Pucciniomycetes</taxon>
        <taxon>Pucciniales</taxon>
        <taxon>Sphaerophragmiaceae</taxon>
        <taxon>Austropuccinia</taxon>
    </lineage>
</organism>
<comment type="caution">
    <text evidence="2">The sequence shown here is derived from an EMBL/GenBank/DDBJ whole genome shotgun (WGS) entry which is preliminary data.</text>
</comment>